<proteinExistence type="predicted"/>
<protein>
    <recommendedName>
        <fullName evidence="2">Translation initiation inhibitor</fullName>
    </recommendedName>
</protein>
<evidence type="ECO:0000313" key="1">
    <source>
        <dbReference type="EMBL" id="SVB20918.1"/>
    </source>
</evidence>
<dbReference type="GO" id="GO:0019239">
    <property type="term" value="F:deaminase activity"/>
    <property type="evidence" value="ECO:0007669"/>
    <property type="project" value="TreeGrafter"/>
</dbReference>
<reference evidence="1" key="1">
    <citation type="submission" date="2018-05" db="EMBL/GenBank/DDBJ databases">
        <authorList>
            <person name="Lanie J.A."/>
            <person name="Ng W.-L."/>
            <person name="Kazmierczak K.M."/>
            <person name="Andrzejewski T.M."/>
            <person name="Davidsen T.M."/>
            <person name="Wayne K.J."/>
            <person name="Tettelin H."/>
            <person name="Glass J.I."/>
            <person name="Rusch D."/>
            <person name="Podicherti R."/>
            <person name="Tsui H.-C.T."/>
            <person name="Winkler M.E."/>
        </authorList>
    </citation>
    <scope>NUCLEOTIDE SEQUENCE</scope>
</reference>
<evidence type="ECO:0008006" key="2">
    <source>
        <dbReference type="Google" id="ProtNLM"/>
    </source>
</evidence>
<organism evidence="1">
    <name type="scientific">marine metagenome</name>
    <dbReference type="NCBI Taxonomy" id="408172"/>
    <lineage>
        <taxon>unclassified sequences</taxon>
        <taxon>metagenomes</taxon>
        <taxon>ecological metagenomes</taxon>
    </lineage>
</organism>
<dbReference type="InterPro" id="IPR035959">
    <property type="entry name" value="RutC-like_sf"/>
</dbReference>
<dbReference type="Pfam" id="PF01042">
    <property type="entry name" value="Ribonuc_L-PSP"/>
    <property type="match status" value="1"/>
</dbReference>
<dbReference type="EMBL" id="UINC01032747">
    <property type="protein sequence ID" value="SVB20918.1"/>
    <property type="molecule type" value="Genomic_DNA"/>
</dbReference>
<dbReference type="PANTHER" id="PTHR11803:SF39">
    <property type="entry name" value="2-IMINOBUTANOATE_2-IMINOPROPANOATE DEAMINASE"/>
    <property type="match status" value="1"/>
</dbReference>
<accession>A0A382C4B6</accession>
<dbReference type="SUPFAM" id="SSF55298">
    <property type="entry name" value="YjgF-like"/>
    <property type="match status" value="1"/>
</dbReference>
<dbReference type="Gene3D" id="3.30.1330.40">
    <property type="entry name" value="RutC-like"/>
    <property type="match status" value="1"/>
</dbReference>
<dbReference type="CDD" id="cd00448">
    <property type="entry name" value="YjgF_YER057c_UK114_family"/>
    <property type="match status" value="1"/>
</dbReference>
<dbReference type="InterPro" id="IPR006175">
    <property type="entry name" value="YjgF/YER057c/UK114"/>
</dbReference>
<name>A0A382C4B6_9ZZZZ</name>
<dbReference type="PANTHER" id="PTHR11803">
    <property type="entry name" value="2-IMINOBUTANOATE/2-IMINOPROPANOATE DEAMINASE RIDA"/>
    <property type="match status" value="1"/>
</dbReference>
<dbReference type="AlphaFoldDB" id="A0A382C4B6"/>
<gene>
    <name evidence="1" type="ORF">METZ01_LOCUS173772</name>
</gene>
<sequence length="128" mass="13758">MIQRIQPAAVPRSAAPFSQVVLDDRYAYLAGLVAADFSAGNAVLGDVGQETEAVMNTVSSILDELGLSMADIVRADVHLSNLDDFDAMDAAYKLFFESAEYPARTTTESPRLFGGSKVEITIQARLKA</sequence>
<dbReference type="GO" id="GO:0005829">
    <property type="term" value="C:cytosol"/>
    <property type="evidence" value="ECO:0007669"/>
    <property type="project" value="TreeGrafter"/>
</dbReference>